<accession>A0A9P4ULD8</accession>
<evidence type="ECO:0000313" key="1">
    <source>
        <dbReference type="EMBL" id="KAF2717718.1"/>
    </source>
</evidence>
<dbReference type="SMART" id="SM00684">
    <property type="entry name" value="DM15"/>
    <property type="match status" value="2"/>
</dbReference>
<feature type="non-terminal residue" evidence="1">
    <location>
        <position position="163"/>
    </location>
</feature>
<protein>
    <submittedName>
        <fullName evidence="1">Uncharacterized protein</fullName>
    </submittedName>
</protein>
<dbReference type="EMBL" id="MU003838">
    <property type="protein sequence ID" value="KAF2717718.1"/>
    <property type="molecule type" value="Genomic_DNA"/>
</dbReference>
<reference evidence="1" key="1">
    <citation type="journal article" date="2020" name="Stud. Mycol.">
        <title>101 Dothideomycetes genomes: a test case for predicting lifestyles and emergence of pathogens.</title>
        <authorList>
            <person name="Haridas S."/>
            <person name="Albert R."/>
            <person name="Binder M."/>
            <person name="Bloem J."/>
            <person name="Labutti K."/>
            <person name="Salamov A."/>
            <person name="Andreopoulos B."/>
            <person name="Baker S."/>
            <person name="Barry K."/>
            <person name="Bills G."/>
            <person name="Bluhm B."/>
            <person name="Cannon C."/>
            <person name="Castanera R."/>
            <person name="Culley D."/>
            <person name="Daum C."/>
            <person name="Ezra D."/>
            <person name="Gonzalez J."/>
            <person name="Henrissat B."/>
            <person name="Kuo A."/>
            <person name="Liang C."/>
            <person name="Lipzen A."/>
            <person name="Lutzoni F."/>
            <person name="Magnuson J."/>
            <person name="Mondo S."/>
            <person name="Nolan M."/>
            <person name="Ohm R."/>
            <person name="Pangilinan J."/>
            <person name="Park H.-J."/>
            <person name="Ramirez L."/>
            <person name="Alfaro M."/>
            <person name="Sun H."/>
            <person name="Tritt A."/>
            <person name="Yoshinaga Y."/>
            <person name="Zwiers L.-H."/>
            <person name="Turgeon B."/>
            <person name="Goodwin S."/>
            <person name="Spatafora J."/>
            <person name="Crous P."/>
            <person name="Grigoriev I."/>
        </authorList>
    </citation>
    <scope>NUCLEOTIDE SEQUENCE</scope>
    <source>
        <strain evidence="1">CBS 116435</strain>
    </source>
</reference>
<dbReference type="GO" id="GO:0048255">
    <property type="term" value="P:mRNA stabilization"/>
    <property type="evidence" value="ECO:0007669"/>
    <property type="project" value="InterPro"/>
</dbReference>
<dbReference type="GO" id="GO:0000339">
    <property type="term" value="F:RNA cap binding"/>
    <property type="evidence" value="ECO:0007669"/>
    <property type="project" value="InterPro"/>
</dbReference>
<name>A0A9P4ULD8_9PEZI</name>
<keyword evidence="2" id="KW-1185">Reference proteome</keyword>
<dbReference type="InterPro" id="IPR006607">
    <property type="entry name" value="DM15"/>
</dbReference>
<feature type="non-terminal residue" evidence="1">
    <location>
        <position position="1"/>
    </location>
</feature>
<proteinExistence type="predicted"/>
<dbReference type="AlphaFoldDB" id="A0A9P4ULD8"/>
<sequence>LSVFWVKDKDAPVQQLPADVTPEPYPHLHMKALDQRSHAATGNCPYDMDVLYQFWSHFLIRNFNNGMYTEFKRLALEDAEQRHNTVGVANLNKYYSEALLNSKTIRDHVLRDYVEMVKKETSTQPDNTAFKQLRSAWRNGALNLKNRKKLGDVADDELKAQLE</sequence>
<dbReference type="OrthoDB" id="340227at2759"/>
<comment type="caution">
    <text evidence="1">The sequence shown here is derived from an EMBL/GenBank/DDBJ whole genome shotgun (WGS) entry which is preliminary data.</text>
</comment>
<evidence type="ECO:0000313" key="2">
    <source>
        <dbReference type="Proteomes" id="UP000799441"/>
    </source>
</evidence>
<dbReference type="Proteomes" id="UP000799441">
    <property type="component" value="Unassembled WGS sequence"/>
</dbReference>
<dbReference type="Pfam" id="PF21071">
    <property type="entry name" value="LARP1_HEAT"/>
    <property type="match status" value="1"/>
</dbReference>
<gene>
    <name evidence="1" type="ORF">K431DRAFT_201796</name>
</gene>
<organism evidence="1 2">
    <name type="scientific">Polychaeton citri CBS 116435</name>
    <dbReference type="NCBI Taxonomy" id="1314669"/>
    <lineage>
        <taxon>Eukaryota</taxon>
        <taxon>Fungi</taxon>
        <taxon>Dikarya</taxon>
        <taxon>Ascomycota</taxon>
        <taxon>Pezizomycotina</taxon>
        <taxon>Dothideomycetes</taxon>
        <taxon>Dothideomycetidae</taxon>
        <taxon>Capnodiales</taxon>
        <taxon>Capnodiaceae</taxon>
        <taxon>Polychaeton</taxon>
    </lineage>
</organism>